<dbReference type="OrthoDB" id="3452780at2"/>
<dbReference type="RefSeq" id="WP_122192283.1">
    <property type="nucleotide sequence ID" value="NZ_JBHSKC010000024.1"/>
</dbReference>
<evidence type="ECO:0000256" key="1">
    <source>
        <dbReference type="SAM" id="Phobius"/>
    </source>
</evidence>
<dbReference type="InterPro" id="IPR011042">
    <property type="entry name" value="6-blade_b-propeller_TolB-like"/>
</dbReference>
<evidence type="ECO:0000313" key="2">
    <source>
        <dbReference type="EMBL" id="RMI47840.1"/>
    </source>
</evidence>
<dbReference type="Proteomes" id="UP000282674">
    <property type="component" value="Unassembled WGS sequence"/>
</dbReference>
<organism evidence="2 3">
    <name type="scientific">Actinomadura harenae</name>
    <dbReference type="NCBI Taxonomy" id="2483351"/>
    <lineage>
        <taxon>Bacteria</taxon>
        <taxon>Bacillati</taxon>
        <taxon>Actinomycetota</taxon>
        <taxon>Actinomycetes</taxon>
        <taxon>Streptosporangiales</taxon>
        <taxon>Thermomonosporaceae</taxon>
        <taxon>Actinomadura</taxon>
    </lineage>
</organism>
<dbReference type="SUPFAM" id="SSF82171">
    <property type="entry name" value="DPP6 N-terminal domain-like"/>
    <property type="match status" value="1"/>
</dbReference>
<dbReference type="EMBL" id="RFFG01000001">
    <property type="protein sequence ID" value="RMI47840.1"/>
    <property type="molecule type" value="Genomic_DNA"/>
</dbReference>
<accession>A0A3M2MFT1</accession>
<protein>
    <submittedName>
        <fullName evidence="2">Uncharacterized protein</fullName>
    </submittedName>
</protein>
<gene>
    <name evidence="2" type="ORF">EBO15_00675</name>
</gene>
<keyword evidence="1" id="KW-0472">Membrane</keyword>
<evidence type="ECO:0000313" key="3">
    <source>
        <dbReference type="Proteomes" id="UP000282674"/>
    </source>
</evidence>
<keyword evidence="1" id="KW-1133">Transmembrane helix</keyword>
<keyword evidence="1" id="KW-0812">Transmembrane</keyword>
<dbReference type="AlphaFoldDB" id="A0A3M2MFT1"/>
<comment type="caution">
    <text evidence="2">The sequence shown here is derived from an EMBL/GenBank/DDBJ whole genome shotgun (WGS) entry which is preliminary data.</text>
</comment>
<reference evidence="2 3" key="1">
    <citation type="submission" date="2018-10" db="EMBL/GenBank/DDBJ databases">
        <title>Isolation from soil.</title>
        <authorList>
            <person name="Hu J."/>
        </authorList>
    </citation>
    <scope>NUCLEOTIDE SEQUENCE [LARGE SCALE GENOMIC DNA]</scope>
    <source>
        <strain evidence="2 3">NEAU-Ht49</strain>
    </source>
</reference>
<proteinExistence type="predicted"/>
<name>A0A3M2MFT1_9ACTN</name>
<feature type="transmembrane region" description="Helical" evidence="1">
    <location>
        <begin position="43"/>
        <end position="63"/>
    </location>
</feature>
<dbReference type="Gene3D" id="2.120.10.30">
    <property type="entry name" value="TolB, C-terminal domain"/>
    <property type="match status" value="1"/>
</dbReference>
<sequence>MTRTEERLRDAFQGAAETIRPGSLTPLTVPSRGRARARARRSWGVPVVVAGALGLILVGTSLLGGRMSPRPAAGPRILAGAPDHVLAIRDGRALVEDGAGHAIARISGEHYEAVAGTGDGRVFFLATASGKNTHTFYRVTLAANGTPSSPEMVRTDDPVQMDSGLGKPERFAANRDGSKLALVGANGGRSEITLIDVRTGGQHSMEEVGRALPATSATWAPDNRTLGYIAEGKDGRPPALYLLDTNTDRLTPRLLRSATMPDDALINVFVVDPDGTTLTAQVQGAKHGPRDDADYRLVRLSATTGRPTGWTARLPSDSFFVKPDTTGRHFLQIIDGRLGRVDDGRFSWVSRATDYTDAAW</sequence>
<keyword evidence="3" id="KW-1185">Reference proteome</keyword>